<dbReference type="Proteomes" id="UP000201728">
    <property type="component" value="Chromosome"/>
</dbReference>
<dbReference type="PANTHER" id="PTHR37422:SF23">
    <property type="entry name" value="TEICHURONIC ACID BIOSYNTHESIS PROTEIN TUAE"/>
    <property type="match status" value="1"/>
</dbReference>
<dbReference type="Gene3D" id="1.25.40.10">
    <property type="entry name" value="Tetratricopeptide repeat domain"/>
    <property type="match status" value="1"/>
</dbReference>
<feature type="transmembrane region" description="Helical" evidence="5">
    <location>
        <begin position="12"/>
        <end position="29"/>
    </location>
</feature>
<dbReference type="GO" id="GO:0016020">
    <property type="term" value="C:membrane"/>
    <property type="evidence" value="ECO:0007669"/>
    <property type="project" value="UniProtKB-SubCell"/>
</dbReference>
<evidence type="ECO:0000313" key="7">
    <source>
        <dbReference type="EMBL" id="ASQ46465.1"/>
    </source>
</evidence>
<feature type="transmembrane region" description="Helical" evidence="5">
    <location>
        <begin position="419"/>
        <end position="445"/>
    </location>
</feature>
<dbReference type="RefSeq" id="WP_094091321.1">
    <property type="nucleotide sequence ID" value="NZ_CP016397.1"/>
</dbReference>
<evidence type="ECO:0000256" key="2">
    <source>
        <dbReference type="ARBA" id="ARBA00022692"/>
    </source>
</evidence>
<evidence type="ECO:0000256" key="4">
    <source>
        <dbReference type="ARBA" id="ARBA00023136"/>
    </source>
</evidence>
<feature type="transmembrane region" description="Helical" evidence="5">
    <location>
        <begin position="379"/>
        <end position="399"/>
    </location>
</feature>
<evidence type="ECO:0000256" key="3">
    <source>
        <dbReference type="ARBA" id="ARBA00022989"/>
    </source>
</evidence>
<keyword evidence="2 5" id="KW-0812">Transmembrane</keyword>
<feature type="transmembrane region" description="Helical" evidence="5">
    <location>
        <begin position="356"/>
        <end position="373"/>
    </location>
</feature>
<feature type="transmembrane region" description="Helical" evidence="5">
    <location>
        <begin position="186"/>
        <end position="204"/>
    </location>
</feature>
<feature type="transmembrane region" description="Helical" evidence="5">
    <location>
        <begin position="68"/>
        <end position="87"/>
    </location>
</feature>
<dbReference type="InterPro" id="IPR051533">
    <property type="entry name" value="WaaL-like"/>
</dbReference>
<dbReference type="Pfam" id="PF04932">
    <property type="entry name" value="Wzy_C"/>
    <property type="match status" value="1"/>
</dbReference>
<dbReference type="SUPFAM" id="SSF48452">
    <property type="entry name" value="TPR-like"/>
    <property type="match status" value="1"/>
</dbReference>
<feature type="transmembrane region" description="Helical" evidence="5">
    <location>
        <begin position="238"/>
        <end position="257"/>
    </location>
</feature>
<accession>A0A222P3W4</accession>
<keyword evidence="4 5" id="KW-0472">Membrane</keyword>
<name>A0A222P3W4_9GAMM</name>
<feature type="transmembrane region" description="Helical" evidence="5">
    <location>
        <begin position="93"/>
        <end position="112"/>
    </location>
</feature>
<feature type="transmembrane region" description="Helical" evidence="5">
    <location>
        <begin position="210"/>
        <end position="226"/>
    </location>
</feature>
<organism evidence="7 8">
    <name type="scientific">Legionella clemsonensis</name>
    <dbReference type="NCBI Taxonomy" id="1867846"/>
    <lineage>
        <taxon>Bacteria</taxon>
        <taxon>Pseudomonadati</taxon>
        <taxon>Pseudomonadota</taxon>
        <taxon>Gammaproteobacteria</taxon>
        <taxon>Legionellales</taxon>
        <taxon>Legionellaceae</taxon>
        <taxon>Legionella</taxon>
    </lineage>
</organism>
<gene>
    <name evidence="7" type="ORF">clem_09575</name>
</gene>
<sequence>MLSHFLRFKNSFHWQASILSLLLLASLIFQGVTDLSVLFISYGLVLLLILMAYLHLKSQASLKLTPLSLLLIAWLLWISLPFSFGWVSNTALFGFFQCSPWVIVFFIFDLSSSTKRLWSVLSQVLWLLSLSCAVLALFQFFILHEMPCGFFASKNTAAAFLMVTLLILIGEFLNPTRNETAKLLHSFYLPFLRLSIFIIALAMFAALSRGVIISFACGFAIELILLRHAVSKKHLFELLILLLLTCTILLLLAQPAIAHRLALLQREKSRLVLWQGAWHLWQNTPWYGRGIFNFMHYYPAFSLPGDGSVLQYAHNDFLQLLIETGIPGGLILLGITGVSGLSFWRYLQQQNFNQEQITSVACFAAAMSMAFHSVVDFNFYVLIMNLLLGCFLGYVHNRLKKRGFIQVWTIGLSFRHQRFLIFLGLLLGLLISVSALRLFMLNYYITKADIAAKQQYFQTALHYSRQALHWLDLAELHSRRADLYLQLASNATARDEQQTFTVQTKQEINKAIAANPYFARPYFQMALVQSLLLNHQTQARHFFSESLAKDPHYSLGRLTFCQFLIEQQDFLQAQRILEQGLHYPIVPEQAEIYLNYLAKLRYKNGDKKGASQVVERLQHLSYYNNDYSDLV</sequence>
<evidence type="ECO:0000259" key="6">
    <source>
        <dbReference type="Pfam" id="PF04932"/>
    </source>
</evidence>
<keyword evidence="8" id="KW-1185">Reference proteome</keyword>
<feature type="transmembrane region" description="Helical" evidence="5">
    <location>
        <begin position="124"/>
        <end position="144"/>
    </location>
</feature>
<feature type="transmembrane region" description="Helical" evidence="5">
    <location>
        <begin position="325"/>
        <end position="344"/>
    </location>
</feature>
<evidence type="ECO:0000256" key="1">
    <source>
        <dbReference type="ARBA" id="ARBA00004141"/>
    </source>
</evidence>
<dbReference type="PANTHER" id="PTHR37422">
    <property type="entry name" value="TEICHURONIC ACID BIOSYNTHESIS PROTEIN TUAE"/>
    <property type="match status" value="1"/>
</dbReference>
<evidence type="ECO:0000313" key="8">
    <source>
        <dbReference type="Proteomes" id="UP000201728"/>
    </source>
</evidence>
<reference evidence="7 8" key="1">
    <citation type="submission" date="2016-07" db="EMBL/GenBank/DDBJ databases">
        <authorList>
            <person name="Hassler H."/>
        </authorList>
    </citation>
    <scope>NUCLEOTIDE SEQUENCE [LARGE SCALE GENOMIC DNA]</scope>
    <source>
        <strain evidence="7 8">CDC-D5610</strain>
    </source>
</reference>
<dbReference type="AlphaFoldDB" id="A0A222P3W4"/>
<dbReference type="GO" id="GO:0016874">
    <property type="term" value="F:ligase activity"/>
    <property type="evidence" value="ECO:0007669"/>
    <property type="project" value="UniProtKB-KW"/>
</dbReference>
<dbReference type="OrthoDB" id="9783389at2"/>
<proteinExistence type="predicted"/>
<dbReference type="InterPro" id="IPR011990">
    <property type="entry name" value="TPR-like_helical_dom_sf"/>
</dbReference>
<evidence type="ECO:0000256" key="5">
    <source>
        <dbReference type="SAM" id="Phobius"/>
    </source>
</evidence>
<protein>
    <submittedName>
        <fullName evidence="7">O-Antigen ligase</fullName>
    </submittedName>
</protein>
<feature type="domain" description="O-antigen ligase-related" evidence="6">
    <location>
        <begin position="195"/>
        <end position="333"/>
    </location>
</feature>
<comment type="subcellular location">
    <subcellularLocation>
        <location evidence="1">Membrane</location>
        <topology evidence="1">Multi-pass membrane protein</topology>
    </subcellularLocation>
</comment>
<keyword evidence="7" id="KW-0436">Ligase</keyword>
<dbReference type="KEGG" id="lcd:clem_09575"/>
<keyword evidence="3 5" id="KW-1133">Transmembrane helix</keyword>
<feature type="transmembrane region" description="Helical" evidence="5">
    <location>
        <begin position="156"/>
        <end position="174"/>
    </location>
</feature>
<dbReference type="InterPro" id="IPR007016">
    <property type="entry name" value="O-antigen_ligase-rel_domated"/>
</dbReference>
<dbReference type="EMBL" id="CP016397">
    <property type="protein sequence ID" value="ASQ46465.1"/>
    <property type="molecule type" value="Genomic_DNA"/>
</dbReference>
<feature type="transmembrane region" description="Helical" evidence="5">
    <location>
        <begin position="35"/>
        <end position="56"/>
    </location>
</feature>